<evidence type="ECO:0000313" key="2">
    <source>
        <dbReference type="EMBL" id="MEQ2216022.1"/>
    </source>
</evidence>
<feature type="region of interest" description="Disordered" evidence="1">
    <location>
        <begin position="1"/>
        <end position="45"/>
    </location>
</feature>
<evidence type="ECO:0000256" key="1">
    <source>
        <dbReference type="SAM" id="MobiDB-lite"/>
    </source>
</evidence>
<keyword evidence="3" id="KW-1185">Reference proteome</keyword>
<comment type="caution">
    <text evidence="2">The sequence shown here is derived from an EMBL/GenBank/DDBJ whole genome shotgun (WGS) entry which is preliminary data.</text>
</comment>
<sequence>MQVSALSPHDAAWKATPPPNSAPRLKASLPSDTAGRTTSGPGKPLICMTEPDLYSLNMGRMMDRDQNVKSFPEQVSSNLCSPAFLYVVVCPPGGGPILLWERQPTRLSGCRALHEAAALGSEGLQSAKLLLRYDSPETEHLLL</sequence>
<dbReference type="EMBL" id="JAHRIN010069367">
    <property type="protein sequence ID" value="MEQ2216022.1"/>
    <property type="molecule type" value="Genomic_DNA"/>
</dbReference>
<evidence type="ECO:0000313" key="3">
    <source>
        <dbReference type="Proteomes" id="UP001434883"/>
    </source>
</evidence>
<protein>
    <submittedName>
        <fullName evidence="2">Uncharacterized protein</fullName>
    </submittedName>
</protein>
<name>A0ABV0S927_9TELE</name>
<proteinExistence type="predicted"/>
<dbReference type="Proteomes" id="UP001434883">
    <property type="component" value="Unassembled WGS sequence"/>
</dbReference>
<feature type="compositionally biased region" description="Polar residues" evidence="1">
    <location>
        <begin position="30"/>
        <end position="40"/>
    </location>
</feature>
<reference evidence="2 3" key="1">
    <citation type="submission" date="2021-06" db="EMBL/GenBank/DDBJ databases">
        <authorList>
            <person name="Palmer J.M."/>
        </authorList>
    </citation>
    <scope>NUCLEOTIDE SEQUENCE [LARGE SCALE GENOMIC DNA]</scope>
    <source>
        <strain evidence="2 3">XC_2019</strain>
        <tissue evidence="2">Muscle</tissue>
    </source>
</reference>
<gene>
    <name evidence="2" type="ORF">XENOCAPTIV_009561</name>
</gene>
<accession>A0ABV0S927</accession>
<organism evidence="2 3">
    <name type="scientific">Xenoophorus captivus</name>
    <dbReference type="NCBI Taxonomy" id="1517983"/>
    <lineage>
        <taxon>Eukaryota</taxon>
        <taxon>Metazoa</taxon>
        <taxon>Chordata</taxon>
        <taxon>Craniata</taxon>
        <taxon>Vertebrata</taxon>
        <taxon>Euteleostomi</taxon>
        <taxon>Actinopterygii</taxon>
        <taxon>Neopterygii</taxon>
        <taxon>Teleostei</taxon>
        <taxon>Neoteleostei</taxon>
        <taxon>Acanthomorphata</taxon>
        <taxon>Ovalentaria</taxon>
        <taxon>Atherinomorphae</taxon>
        <taxon>Cyprinodontiformes</taxon>
        <taxon>Goodeidae</taxon>
        <taxon>Xenoophorus</taxon>
    </lineage>
</organism>